<feature type="region of interest" description="Disordered" evidence="1">
    <location>
        <begin position="159"/>
        <end position="183"/>
    </location>
</feature>
<protein>
    <submittedName>
        <fullName evidence="3">Uncharacterized protein</fullName>
    </submittedName>
</protein>
<keyword evidence="2" id="KW-0732">Signal</keyword>
<sequence length="214" mass="24283">MKSFLTSFLLVIFTAVTTSIARPTTTDSNAEPECEVLKSVKLSFYGKETHKDPIAYPECGRRIPGGKGTYESPLTMATAPGEFNKCEIIYVPYLLKYVRFEDVCVDCGLRKGQTTREDLVDQEKLYHWGARDPCRLDHRYKVVNVNAFCYDKAEKAEDHQQDQRNSVSAMKHPYPRPADEQPIQVVEPVRDREVFYDPGDTGQESSPANIPIVL</sequence>
<evidence type="ECO:0000256" key="1">
    <source>
        <dbReference type="SAM" id="MobiDB-lite"/>
    </source>
</evidence>
<keyword evidence="4" id="KW-1185">Reference proteome</keyword>
<name>A0A6H0Y5D9_9PEZI</name>
<feature type="region of interest" description="Disordered" evidence="1">
    <location>
        <begin position="195"/>
        <end position="214"/>
    </location>
</feature>
<evidence type="ECO:0000313" key="4">
    <source>
        <dbReference type="Proteomes" id="UP000503462"/>
    </source>
</evidence>
<reference evidence="3 4" key="1">
    <citation type="journal article" date="2016" name="Sci. Rep.">
        <title>Peltaster fructicola genome reveals evolution from an invasive phytopathogen to an ectophytic parasite.</title>
        <authorList>
            <person name="Xu C."/>
            <person name="Chen H."/>
            <person name="Gleason M.L."/>
            <person name="Xu J.R."/>
            <person name="Liu H."/>
            <person name="Zhang R."/>
            <person name="Sun G."/>
        </authorList>
    </citation>
    <scope>NUCLEOTIDE SEQUENCE [LARGE SCALE GENOMIC DNA]</scope>
    <source>
        <strain evidence="3 4">LNHT1506</strain>
    </source>
</reference>
<dbReference type="Proteomes" id="UP000503462">
    <property type="component" value="Chromosome 5"/>
</dbReference>
<dbReference type="EMBL" id="CP051143">
    <property type="protein sequence ID" value="QIX02141.1"/>
    <property type="molecule type" value="Genomic_DNA"/>
</dbReference>
<accession>A0A6H0Y5D9</accession>
<gene>
    <name evidence="3" type="ORF">AMS68_007658</name>
</gene>
<dbReference type="AlphaFoldDB" id="A0A6H0Y5D9"/>
<dbReference type="OrthoDB" id="5332384at2759"/>
<feature type="chain" id="PRO_5026307039" evidence="2">
    <location>
        <begin position="22"/>
        <end position="214"/>
    </location>
</feature>
<organism evidence="3 4">
    <name type="scientific">Peltaster fructicola</name>
    <dbReference type="NCBI Taxonomy" id="286661"/>
    <lineage>
        <taxon>Eukaryota</taxon>
        <taxon>Fungi</taxon>
        <taxon>Dikarya</taxon>
        <taxon>Ascomycota</taxon>
        <taxon>Pezizomycotina</taxon>
        <taxon>Dothideomycetes</taxon>
        <taxon>Dothideomycetes incertae sedis</taxon>
        <taxon>Peltaster</taxon>
    </lineage>
</organism>
<evidence type="ECO:0000256" key="2">
    <source>
        <dbReference type="SAM" id="SignalP"/>
    </source>
</evidence>
<proteinExistence type="predicted"/>
<evidence type="ECO:0000313" key="3">
    <source>
        <dbReference type="EMBL" id="QIX02141.1"/>
    </source>
</evidence>
<feature type="signal peptide" evidence="2">
    <location>
        <begin position="1"/>
        <end position="21"/>
    </location>
</feature>